<proteinExistence type="inferred from homology"/>
<evidence type="ECO:0000256" key="6">
    <source>
        <dbReference type="ARBA" id="ARBA00022989"/>
    </source>
</evidence>
<dbReference type="Proteomes" id="UP000189935">
    <property type="component" value="Chromosome I"/>
</dbReference>
<dbReference type="InterPro" id="IPR052017">
    <property type="entry name" value="TSUP"/>
</dbReference>
<feature type="transmembrane region" description="Helical" evidence="8">
    <location>
        <begin position="128"/>
        <end position="150"/>
    </location>
</feature>
<gene>
    <name evidence="9" type="ORF">SAMN05444159_2240</name>
</gene>
<evidence type="ECO:0000256" key="3">
    <source>
        <dbReference type="ARBA" id="ARBA00022448"/>
    </source>
</evidence>
<dbReference type="AlphaFoldDB" id="A0A1M6P6J6"/>
<evidence type="ECO:0000256" key="7">
    <source>
        <dbReference type="ARBA" id="ARBA00023136"/>
    </source>
</evidence>
<feature type="transmembrane region" description="Helical" evidence="8">
    <location>
        <begin position="194"/>
        <end position="212"/>
    </location>
</feature>
<dbReference type="GO" id="GO:0005886">
    <property type="term" value="C:plasma membrane"/>
    <property type="evidence" value="ECO:0007669"/>
    <property type="project" value="UniProtKB-SubCell"/>
</dbReference>
<protein>
    <recommendedName>
        <fullName evidence="8">Probable membrane transporter protein</fullName>
    </recommendedName>
</protein>
<evidence type="ECO:0000313" key="9">
    <source>
        <dbReference type="EMBL" id="SHK03564.1"/>
    </source>
</evidence>
<evidence type="ECO:0000256" key="8">
    <source>
        <dbReference type="RuleBase" id="RU363041"/>
    </source>
</evidence>
<comment type="similarity">
    <text evidence="2 8">Belongs to the 4-toluene sulfonate uptake permease (TSUP) (TC 2.A.102) family.</text>
</comment>
<evidence type="ECO:0000256" key="2">
    <source>
        <dbReference type="ARBA" id="ARBA00009142"/>
    </source>
</evidence>
<keyword evidence="4 8" id="KW-1003">Cell membrane</keyword>
<dbReference type="PANTHER" id="PTHR30269:SF37">
    <property type="entry name" value="MEMBRANE TRANSPORTER PROTEIN"/>
    <property type="match status" value="1"/>
</dbReference>
<feature type="transmembrane region" description="Helical" evidence="8">
    <location>
        <begin position="7"/>
        <end position="37"/>
    </location>
</feature>
<evidence type="ECO:0000256" key="4">
    <source>
        <dbReference type="ARBA" id="ARBA00022475"/>
    </source>
</evidence>
<evidence type="ECO:0000256" key="1">
    <source>
        <dbReference type="ARBA" id="ARBA00004651"/>
    </source>
</evidence>
<keyword evidence="3" id="KW-0813">Transport</keyword>
<evidence type="ECO:0000256" key="5">
    <source>
        <dbReference type="ARBA" id="ARBA00022692"/>
    </source>
</evidence>
<organism evidence="9 10">
    <name type="scientific">Bradyrhizobium lablabi</name>
    <dbReference type="NCBI Taxonomy" id="722472"/>
    <lineage>
        <taxon>Bacteria</taxon>
        <taxon>Pseudomonadati</taxon>
        <taxon>Pseudomonadota</taxon>
        <taxon>Alphaproteobacteria</taxon>
        <taxon>Hyphomicrobiales</taxon>
        <taxon>Nitrobacteraceae</taxon>
        <taxon>Bradyrhizobium</taxon>
    </lineage>
</organism>
<dbReference type="InterPro" id="IPR002781">
    <property type="entry name" value="TM_pro_TauE-like"/>
</dbReference>
<dbReference type="PANTHER" id="PTHR30269">
    <property type="entry name" value="TRANSMEMBRANE PROTEIN YFCA"/>
    <property type="match status" value="1"/>
</dbReference>
<accession>A0A1M6P6J6</accession>
<feature type="transmembrane region" description="Helical" evidence="8">
    <location>
        <begin position="97"/>
        <end position="116"/>
    </location>
</feature>
<feature type="transmembrane region" description="Helical" evidence="8">
    <location>
        <begin position="43"/>
        <end position="64"/>
    </location>
</feature>
<sequence length="246" mass="25960">MTTIAYVLLFLGAFAGGFVTGLAGFGTGLVALGIWLYALPPSIAVSLVIICSIVAQTSTLPSIWHAIDFKLVWPFLIGGLAGVPLGTMLIAHADPNVFKLSVGVLLLVFPTALYFNSTPIAWSFGGRLADAAIGFAGGILGGLAGLSGPIPTLWASVRGWGKDERRVVFQTFNWTVLTASLCVQAGTGFITREVVWFALLALPGTIFGAWLGARTYQVLSDHHFRDIVLGLLFLSGIGLVWSSLGH</sequence>
<comment type="subcellular location">
    <subcellularLocation>
        <location evidence="1 8">Cell membrane</location>
        <topology evidence="1 8">Multi-pass membrane protein</topology>
    </subcellularLocation>
</comment>
<reference evidence="9 10" key="1">
    <citation type="submission" date="2016-11" db="EMBL/GenBank/DDBJ databases">
        <authorList>
            <person name="Jaros S."/>
            <person name="Januszkiewicz K."/>
            <person name="Wedrychowicz H."/>
        </authorList>
    </citation>
    <scope>NUCLEOTIDE SEQUENCE [LARGE SCALE GENOMIC DNA]</scope>
    <source>
        <strain evidence="9 10">GAS499</strain>
    </source>
</reference>
<dbReference type="EMBL" id="LT670844">
    <property type="protein sequence ID" value="SHK03564.1"/>
    <property type="molecule type" value="Genomic_DNA"/>
</dbReference>
<evidence type="ECO:0000313" key="10">
    <source>
        <dbReference type="Proteomes" id="UP000189935"/>
    </source>
</evidence>
<name>A0A1M6P6J6_9BRAD</name>
<feature type="transmembrane region" description="Helical" evidence="8">
    <location>
        <begin position="71"/>
        <end position="91"/>
    </location>
</feature>
<keyword evidence="7 8" id="KW-0472">Membrane</keyword>
<dbReference type="Pfam" id="PF01925">
    <property type="entry name" value="TauE"/>
    <property type="match status" value="1"/>
</dbReference>
<keyword evidence="5 8" id="KW-0812">Transmembrane</keyword>
<dbReference type="RefSeq" id="WP_079538191.1">
    <property type="nucleotide sequence ID" value="NZ_LT670844.1"/>
</dbReference>
<keyword evidence="6 8" id="KW-1133">Transmembrane helix</keyword>
<feature type="transmembrane region" description="Helical" evidence="8">
    <location>
        <begin position="224"/>
        <end position="244"/>
    </location>
</feature>
<dbReference type="OrthoDB" id="8421744at2"/>